<dbReference type="RefSeq" id="WP_163317401.1">
    <property type="nucleotide sequence ID" value="NZ_JAAGAA010000014.1"/>
</dbReference>
<evidence type="ECO:0000313" key="1">
    <source>
        <dbReference type="EMBL" id="NDV13954.1"/>
    </source>
</evidence>
<reference evidence="1 2" key="1">
    <citation type="submission" date="2020-02" db="EMBL/GenBank/DDBJ databases">
        <authorList>
            <person name="Yang Z."/>
        </authorList>
    </citation>
    <scope>NUCLEOTIDE SEQUENCE [LARGE SCALE GENOMIC DNA]</scope>
    <source>
        <strain evidence="1 2">HX-7-9</strain>
    </source>
</reference>
<dbReference type="AlphaFoldDB" id="A0A6B2KV22"/>
<dbReference type="EMBL" id="JAAGAA010000014">
    <property type="protein sequence ID" value="NDV13954.1"/>
    <property type="molecule type" value="Genomic_DNA"/>
</dbReference>
<keyword evidence="2" id="KW-1185">Reference proteome</keyword>
<organism evidence="1 2">
    <name type="scientific">Crenobacter caeni</name>
    <dbReference type="NCBI Taxonomy" id="2705474"/>
    <lineage>
        <taxon>Bacteria</taxon>
        <taxon>Pseudomonadati</taxon>
        <taxon>Pseudomonadota</taxon>
        <taxon>Betaproteobacteria</taxon>
        <taxon>Neisseriales</taxon>
        <taxon>Neisseriaceae</taxon>
        <taxon>Crenobacter</taxon>
    </lineage>
</organism>
<evidence type="ECO:0000313" key="2">
    <source>
        <dbReference type="Proteomes" id="UP000482578"/>
    </source>
</evidence>
<gene>
    <name evidence="1" type="ORF">GZH52_14360</name>
</gene>
<sequence length="102" mass="10908">MTRKQKGKCPFCLESITPVLIEENTIRRDKCKCPKCDEEIYLCRSPGCHDFAKGTSVYDHELCPSCTDSVSSAAGEVGKAALKVGGAVLTAVLVAAASKKNK</sequence>
<dbReference type="Proteomes" id="UP000482578">
    <property type="component" value="Unassembled WGS sequence"/>
</dbReference>
<proteinExistence type="predicted"/>
<protein>
    <submittedName>
        <fullName evidence="1">Uncharacterized protein</fullName>
    </submittedName>
</protein>
<comment type="caution">
    <text evidence="1">The sequence shown here is derived from an EMBL/GenBank/DDBJ whole genome shotgun (WGS) entry which is preliminary data.</text>
</comment>
<accession>A0A6B2KV22</accession>
<name>A0A6B2KV22_9NEIS</name>